<protein>
    <submittedName>
        <fullName evidence="1">Uncharacterized protein</fullName>
    </submittedName>
</protein>
<proteinExistence type="predicted"/>
<name>A0A9D4NNV2_DREPO</name>
<accession>A0A9D4NNV2</accession>
<reference evidence="1" key="1">
    <citation type="journal article" date="2019" name="bioRxiv">
        <title>The Genome of the Zebra Mussel, Dreissena polymorpha: A Resource for Invasive Species Research.</title>
        <authorList>
            <person name="McCartney M.A."/>
            <person name="Auch B."/>
            <person name="Kono T."/>
            <person name="Mallez S."/>
            <person name="Zhang Y."/>
            <person name="Obille A."/>
            <person name="Becker A."/>
            <person name="Abrahante J.E."/>
            <person name="Garbe J."/>
            <person name="Badalamenti J.P."/>
            <person name="Herman A."/>
            <person name="Mangelson H."/>
            <person name="Liachko I."/>
            <person name="Sullivan S."/>
            <person name="Sone E.D."/>
            <person name="Koren S."/>
            <person name="Silverstein K.A.T."/>
            <person name="Beckman K.B."/>
            <person name="Gohl D.M."/>
        </authorList>
    </citation>
    <scope>NUCLEOTIDE SEQUENCE</scope>
    <source>
        <strain evidence="1">Duluth1</strain>
        <tissue evidence="1">Whole animal</tissue>
    </source>
</reference>
<evidence type="ECO:0000313" key="2">
    <source>
        <dbReference type="Proteomes" id="UP000828390"/>
    </source>
</evidence>
<organism evidence="1 2">
    <name type="scientific">Dreissena polymorpha</name>
    <name type="common">Zebra mussel</name>
    <name type="synonym">Mytilus polymorpha</name>
    <dbReference type="NCBI Taxonomy" id="45954"/>
    <lineage>
        <taxon>Eukaryota</taxon>
        <taxon>Metazoa</taxon>
        <taxon>Spiralia</taxon>
        <taxon>Lophotrochozoa</taxon>
        <taxon>Mollusca</taxon>
        <taxon>Bivalvia</taxon>
        <taxon>Autobranchia</taxon>
        <taxon>Heteroconchia</taxon>
        <taxon>Euheterodonta</taxon>
        <taxon>Imparidentia</taxon>
        <taxon>Neoheterodontei</taxon>
        <taxon>Myida</taxon>
        <taxon>Dreissenoidea</taxon>
        <taxon>Dreissenidae</taxon>
        <taxon>Dreissena</taxon>
    </lineage>
</organism>
<dbReference type="EMBL" id="JAIWYP010000001">
    <property type="protein sequence ID" value="KAH3897910.1"/>
    <property type="molecule type" value="Genomic_DNA"/>
</dbReference>
<sequence>MARVIHTCYDSHVLFVTCHPWSKENERMQDALESAATTVFDQETVQKYIISDTPSHILMFHYI</sequence>
<comment type="caution">
    <text evidence="1">The sequence shown here is derived from an EMBL/GenBank/DDBJ whole genome shotgun (WGS) entry which is preliminary data.</text>
</comment>
<reference evidence="1" key="2">
    <citation type="submission" date="2020-11" db="EMBL/GenBank/DDBJ databases">
        <authorList>
            <person name="McCartney M.A."/>
            <person name="Auch B."/>
            <person name="Kono T."/>
            <person name="Mallez S."/>
            <person name="Becker A."/>
            <person name="Gohl D.M."/>
            <person name="Silverstein K.A.T."/>
            <person name="Koren S."/>
            <person name="Bechman K.B."/>
            <person name="Herman A."/>
            <person name="Abrahante J.E."/>
            <person name="Garbe J."/>
        </authorList>
    </citation>
    <scope>NUCLEOTIDE SEQUENCE</scope>
    <source>
        <strain evidence="1">Duluth1</strain>
        <tissue evidence="1">Whole animal</tissue>
    </source>
</reference>
<gene>
    <name evidence="1" type="ORF">DPMN_022106</name>
</gene>
<evidence type="ECO:0000313" key="1">
    <source>
        <dbReference type="EMBL" id="KAH3897910.1"/>
    </source>
</evidence>
<keyword evidence="2" id="KW-1185">Reference proteome</keyword>
<dbReference type="AlphaFoldDB" id="A0A9D4NNV2"/>
<dbReference type="Proteomes" id="UP000828390">
    <property type="component" value="Unassembled WGS sequence"/>
</dbReference>